<protein>
    <recommendedName>
        <fullName evidence="6">DNA breaking-rejoining protein</fullName>
    </recommendedName>
</protein>
<evidence type="ECO:0008006" key="6">
    <source>
        <dbReference type="Google" id="ProtNLM"/>
    </source>
</evidence>
<feature type="signal peptide" evidence="1">
    <location>
        <begin position="1"/>
        <end position="24"/>
    </location>
</feature>
<dbReference type="EMBL" id="CP022115">
    <property type="protein sequence ID" value="ASJ25427.1"/>
    <property type="molecule type" value="Genomic_DNA"/>
</dbReference>
<dbReference type="Proteomes" id="UP000197424">
    <property type="component" value="Chromosome"/>
</dbReference>
<evidence type="ECO:0000313" key="4">
    <source>
        <dbReference type="Proteomes" id="UP000197424"/>
    </source>
</evidence>
<evidence type="ECO:0000313" key="2">
    <source>
        <dbReference type="EMBL" id="ASJ25427.1"/>
    </source>
</evidence>
<organism evidence="2 4">
    <name type="scientific">Laribacter hongkongensis</name>
    <dbReference type="NCBI Taxonomy" id="168471"/>
    <lineage>
        <taxon>Bacteria</taxon>
        <taxon>Pseudomonadati</taxon>
        <taxon>Pseudomonadota</taxon>
        <taxon>Betaproteobacteria</taxon>
        <taxon>Neisseriales</taxon>
        <taxon>Aquaspirillaceae</taxon>
        <taxon>Laribacter</taxon>
    </lineage>
</organism>
<evidence type="ECO:0000313" key="5">
    <source>
        <dbReference type="Proteomes" id="UP001200247"/>
    </source>
</evidence>
<dbReference type="Gene3D" id="2.60.120.380">
    <property type="match status" value="1"/>
</dbReference>
<accession>A0A248LKY5</accession>
<evidence type="ECO:0000256" key="1">
    <source>
        <dbReference type="SAM" id="SignalP"/>
    </source>
</evidence>
<dbReference type="AlphaFoldDB" id="A0A248LKY5"/>
<reference evidence="2" key="3">
    <citation type="submission" date="2017-06" db="EMBL/GenBank/DDBJ databases">
        <authorList>
            <person name="Kim H.J."/>
            <person name="Triplett B.A."/>
        </authorList>
    </citation>
    <scope>NUCLEOTIDE SEQUENCE</scope>
    <source>
        <strain evidence="2">HLGZ1</strain>
    </source>
</reference>
<reference evidence="3 5" key="4">
    <citation type="submission" date="2021-10" db="EMBL/GenBank/DDBJ databases">
        <title>Whole-genome sequencing analysis of Laribacter hongkongensis: virulence gene profiles, carbohydrate-active enzyme prediction, and antimicrobial resistance characterization.</title>
        <authorList>
            <person name="Yuan P."/>
            <person name="Zhan Y."/>
            <person name="Chen D."/>
        </authorList>
    </citation>
    <scope>NUCLEOTIDE SEQUENCE [LARGE SCALE GENOMIC DNA]</scope>
    <source>
        <strain evidence="3 5">W67</strain>
    </source>
</reference>
<proteinExistence type="predicted"/>
<dbReference type="OrthoDB" id="964913at2"/>
<feature type="chain" id="PRO_5044379192" description="DNA breaking-rejoining protein" evidence="1">
    <location>
        <begin position="25"/>
        <end position="136"/>
    </location>
</feature>
<reference evidence="4" key="2">
    <citation type="submission" date="2017-06" db="EMBL/GenBank/DDBJ databases">
        <title>Whole genome sequence of Laribacter hongkongensis LHGZ1.</title>
        <authorList>
            <person name="Chen D."/>
            <person name="Wu H."/>
            <person name="Chen J."/>
        </authorList>
    </citation>
    <scope>NUCLEOTIDE SEQUENCE [LARGE SCALE GENOMIC DNA]</scope>
    <source>
        <strain evidence="4">LHGZ1</strain>
    </source>
</reference>
<sequence length="136" mass="14746">MTGITGWLAGVLITGMLCTGTALAASSSVMSLGQNAAAVSGSVKGSQVRDYRFEGREGEQVRLTVTGHPAAYFLLWNDEQQTMPIAETRDWMGVLPADGSYVVRVFVYRSNAEKGERADYRLRVQRLGKVKGSGQK</sequence>
<dbReference type="EMBL" id="JAJAXM010000023">
    <property type="protein sequence ID" value="MCG9026653.1"/>
    <property type="molecule type" value="Genomic_DNA"/>
</dbReference>
<dbReference type="Proteomes" id="UP001200247">
    <property type="component" value="Unassembled WGS sequence"/>
</dbReference>
<keyword evidence="1" id="KW-0732">Signal</keyword>
<dbReference type="GeneID" id="75110097"/>
<reference evidence="2" key="1">
    <citation type="journal article" date="2017" name="J. Antimicrob. Chemother.">
        <title>Emergence and genomic analysis of MDR Laribacter hongkongensis strain HLGZ1 from Guangzhou, China.</title>
        <authorList>
            <person name="Wu H.K."/>
            <person name="Chen J.H."/>
            <person name="Yang L."/>
            <person name="Li A.R."/>
            <person name="Su D.H."/>
            <person name="Lin Y.P."/>
            <person name="Chen D.Q."/>
        </authorList>
    </citation>
    <scope>NUCLEOTIDE SEQUENCE</scope>
    <source>
        <strain evidence="2">HLGZ1</strain>
    </source>
</reference>
<dbReference type="RefSeq" id="WP_012697993.1">
    <property type="nucleotide sequence ID" value="NZ_CP022115.1"/>
</dbReference>
<gene>
    <name evidence="3" type="ORF">LH440_12230</name>
    <name evidence="2" type="ORF">LHGZ1_2596</name>
</gene>
<name>A0A248LKY5_9NEIS</name>
<evidence type="ECO:0000313" key="3">
    <source>
        <dbReference type="EMBL" id="MCG9026653.1"/>
    </source>
</evidence>